<name>K5WD72_PHACS</name>
<proteinExistence type="predicted"/>
<gene>
    <name evidence="3" type="ORF">PHACADRAFT_194534</name>
</gene>
<feature type="compositionally biased region" description="Polar residues" evidence="2">
    <location>
        <begin position="709"/>
        <end position="734"/>
    </location>
</feature>
<feature type="compositionally biased region" description="Polar residues" evidence="2">
    <location>
        <begin position="31"/>
        <end position="48"/>
    </location>
</feature>
<dbReference type="RefSeq" id="XP_007394788.1">
    <property type="nucleotide sequence ID" value="XM_007394726.1"/>
</dbReference>
<feature type="region of interest" description="Disordered" evidence="2">
    <location>
        <begin position="959"/>
        <end position="1011"/>
    </location>
</feature>
<sequence>MEKAALGLQNGWVPGDDRDPVNASPEPEPTSPEQASQSFVYSGSTSWDPTLDPRLFQSVASSSSELAGALTLPVPTTSRPRSPTQPQVPALHPSTSVPPDTGCPDASGNIVCPPFQQSRAHTPQQHKGEISVQSISEVAAIQPDGSLPPRFCSIKGCKTVMDGNSLFKMCETCRSKYKTYGNTKRKKWKEEKAKAIAEMERQREEQNRVRAEQGLPPLPAVNTLAWPEDNMAERAVNTSIPRMCTVSHCREILPVGYEYLRCERHRIQNRHHSKLKRVRDKDAKALALEGWFATLAGSAASSSQMVYQATQPYEPPETNTLSEGSGSEQGPGGSTGDVLGMEEQQHASVSNANVKIVEPQVIIFGVPPAARGVRRTNHVCTIKGCHNLLSPSTPWKMCDDCRAHERTVRKIRALRESGMMVDPLPPRMPPRERKEKQSKEKQATRSTNDMNGDGEHSSRSVSPEPNDEDGDGSSLVFINPVLLSENTGATESALCANAEISFVMADQEGNISEPSEPVQQERAVEQTHGLSLVLTPAQVEPTPVTSKKKTKKDTNKLPSATTATAAVTEVIQPQASASVTLTTTASSPTLHSLTAAGTPAQQPLPPAPYGVPCYMPPPGYGVPYPPPGAPYPFAAPPPPQHLPPAFPRDGFAPSPMFQPPYAGYAGYPLPYPPPYGYYPHPYPYLPPPPPLAPGIQPLPPHPQAPDANESISIDPTTSTNQPSVPSAVATSGNNAASAPAPTPASSPWRPSPPADPSIMYSMFPVRLVDTSRSAEGTISDPATAGLLVHPPPATMITMSVSEKHKQTEVIFVDKPPEKRKRRKADMAAVEAYLKRREEERVQAGQSSAQADVQVQSGNGIIQSQAMPTSTPNIQPVLPVTPAPVNAAASAVVLPRASESPPQSNESQLTRPCGNKLCNRTLSAADIGTICERCKEKIKKRTLRVKKRFKLVKASPSSSSKLLEKARLGQQDPAIGEDNEGEGEDVQEMMVGHPAGDPSSLVLSSTTFIGTT</sequence>
<reference evidence="3 4" key="1">
    <citation type="journal article" date="2012" name="BMC Genomics">
        <title>Comparative genomics of the white-rot fungi, Phanerochaete carnosa and P. chrysosporium, to elucidate the genetic basis of the distinct wood types they colonize.</title>
        <authorList>
            <person name="Suzuki H."/>
            <person name="MacDonald J."/>
            <person name="Syed K."/>
            <person name="Salamov A."/>
            <person name="Hori C."/>
            <person name="Aerts A."/>
            <person name="Henrissat B."/>
            <person name="Wiebenga A."/>
            <person name="vanKuyk P.A."/>
            <person name="Barry K."/>
            <person name="Lindquist E."/>
            <person name="LaButti K."/>
            <person name="Lapidus A."/>
            <person name="Lucas S."/>
            <person name="Coutinho P."/>
            <person name="Gong Y."/>
            <person name="Samejima M."/>
            <person name="Mahadevan R."/>
            <person name="Abou-Zaid M."/>
            <person name="de Vries R.P."/>
            <person name="Igarashi K."/>
            <person name="Yadav J.S."/>
            <person name="Grigoriev I.V."/>
            <person name="Master E.R."/>
        </authorList>
    </citation>
    <scope>NUCLEOTIDE SEQUENCE [LARGE SCALE GENOMIC DNA]</scope>
    <source>
        <strain evidence="3 4">HHB-10118-sp</strain>
    </source>
</reference>
<organism evidence="3 4">
    <name type="scientific">Phanerochaete carnosa (strain HHB-10118-sp)</name>
    <name type="common">White-rot fungus</name>
    <name type="synonym">Peniophora carnosa</name>
    <dbReference type="NCBI Taxonomy" id="650164"/>
    <lineage>
        <taxon>Eukaryota</taxon>
        <taxon>Fungi</taxon>
        <taxon>Dikarya</taxon>
        <taxon>Basidiomycota</taxon>
        <taxon>Agaricomycotina</taxon>
        <taxon>Agaricomycetes</taxon>
        <taxon>Polyporales</taxon>
        <taxon>Phanerochaetaceae</taxon>
        <taxon>Phanerochaete</taxon>
    </lineage>
</organism>
<keyword evidence="1" id="KW-0175">Coiled coil</keyword>
<dbReference type="KEGG" id="pco:PHACADRAFT_194534"/>
<feature type="compositionally biased region" description="Acidic residues" evidence="2">
    <location>
        <begin position="974"/>
        <end position="986"/>
    </location>
</feature>
<feature type="compositionally biased region" description="Polar residues" evidence="2">
    <location>
        <begin position="1000"/>
        <end position="1011"/>
    </location>
</feature>
<dbReference type="InParanoid" id="K5WD72"/>
<protein>
    <submittedName>
        <fullName evidence="3">Uncharacterized protein</fullName>
    </submittedName>
</protein>
<feature type="region of interest" description="Disordered" evidence="2">
    <location>
        <begin position="690"/>
        <end position="753"/>
    </location>
</feature>
<feature type="region of interest" description="Disordered" evidence="2">
    <location>
        <begin position="533"/>
        <end position="561"/>
    </location>
</feature>
<dbReference type="STRING" id="650164.K5WD72"/>
<evidence type="ECO:0000313" key="3">
    <source>
        <dbReference type="EMBL" id="EKM56959.1"/>
    </source>
</evidence>
<feature type="compositionally biased region" description="Low complexity" evidence="2">
    <location>
        <begin position="70"/>
        <end position="87"/>
    </location>
</feature>
<keyword evidence="4" id="KW-1185">Reference proteome</keyword>
<dbReference type="GeneID" id="18911000"/>
<feature type="region of interest" description="Disordered" evidence="2">
    <location>
        <begin position="313"/>
        <end position="339"/>
    </location>
</feature>
<evidence type="ECO:0000313" key="4">
    <source>
        <dbReference type="Proteomes" id="UP000008370"/>
    </source>
</evidence>
<evidence type="ECO:0000256" key="2">
    <source>
        <dbReference type="SAM" id="MobiDB-lite"/>
    </source>
</evidence>
<dbReference type="EMBL" id="JH930471">
    <property type="protein sequence ID" value="EKM56959.1"/>
    <property type="molecule type" value="Genomic_DNA"/>
</dbReference>
<feature type="coiled-coil region" evidence="1">
    <location>
        <begin position="185"/>
        <end position="212"/>
    </location>
</feature>
<feature type="compositionally biased region" description="Pro residues" evidence="2">
    <location>
        <begin position="740"/>
        <end position="753"/>
    </location>
</feature>
<feature type="region of interest" description="Disordered" evidence="2">
    <location>
        <begin position="1"/>
        <end position="98"/>
    </location>
</feature>
<feature type="compositionally biased region" description="Pro residues" evidence="2">
    <location>
        <begin position="690"/>
        <end position="703"/>
    </location>
</feature>
<dbReference type="Proteomes" id="UP000008370">
    <property type="component" value="Unassembled WGS sequence"/>
</dbReference>
<dbReference type="OrthoDB" id="3070249at2759"/>
<feature type="region of interest" description="Disordered" evidence="2">
    <location>
        <begin position="412"/>
        <end position="474"/>
    </location>
</feature>
<dbReference type="HOGENOM" id="CLU_296999_0_0_1"/>
<evidence type="ECO:0000256" key="1">
    <source>
        <dbReference type="SAM" id="Coils"/>
    </source>
</evidence>
<dbReference type="AlphaFoldDB" id="K5WD72"/>
<accession>K5WD72</accession>
<feature type="compositionally biased region" description="Basic and acidic residues" evidence="2">
    <location>
        <begin position="429"/>
        <end position="443"/>
    </location>
</feature>